<gene>
    <name evidence="3" type="ORF">EG346_06110</name>
    <name evidence="4" type="ORF">NCTC13533_05130</name>
</gene>
<dbReference type="InterPro" id="IPR037682">
    <property type="entry name" value="TonB_C"/>
</dbReference>
<keyword evidence="6" id="KW-1185">Reference proteome</keyword>
<proteinExistence type="predicted"/>
<keyword evidence="1" id="KW-0732">Signal</keyword>
<reference evidence="3" key="3">
    <citation type="submission" date="2018-11" db="EMBL/GenBank/DDBJ databases">
        <title>Proposal to divide the Flavobacteriaceae and reorganize its genera based on Amino Acid Identity values calculated from whole genome sequences.</title>
        <authorList>
            <person name="Nicholson A.C."/>
            <person name="Gulvik C.A."/>
            <person name="Whitney A.M."/>
            <person name="Humrighouse B.W."/>
            <person name="Bell M."/>
            <person name="Holmes B."/>
            <person name="Steigerwalt A."/>
            <person name="Villarma A."/>
            <person name="Sheth M."/>
            <person name="Batra D."/>
            <person name="Pryor J."/>
            <person name="Bernardet J.-F."/>
            <person name="Hugo C."/>
            <person name="Kampfer P."/>
            <person name="Newman J."/>
            <person name="Mcquiston J.R."/>
        </authorList>
    </citation>
    <scope>NUCLEOTIDE SEQUENCE [LARGE SCALE GENOMIC DNA]</scope>
    <source>
        <strain evidence="3">G0188</strain>
    </source>
</reference>
<evidence type="ECO:0000313" key="3">
    <source>
        <dbReference type="EMBL" id="AZA47791.1"/>
    </source>
</evidence>
<protein>
    <submittedName>
        <fullName evidence="4">Gram-negative bacterial tonB protein</fullName>
    </submittedName>
</protein>
<dbReference type="KEGG" id="ccau:EG346_06110"/>
<dbReference type="OrthoDB" id="1095452at2"/>
<sequence length="141" mass="16034">MKKILIFVLLLGGQFAFCQAQETQAQPVEDHLTDQYNPADDKFEPYPGGMMKFRKDLADKINITRIKDINLRKGTLFSKAKIIVKANGRIENILVTGDDPDFNKEVERAIKSLKTKLKPAERNGVPVRSYYSVPFTLTMNN</sequence>
<dbReference type="RefSeq" id="WP_073328299.1">
    <property type="nucleotide sequence ID" value="NZ_CP033920.1"/>
</dbReference>
<organism evidence="4 5">
    <name type="scientific">Chryseobacterium carnipullorum</name>
    <dbReference type="NCBI Taxonomy" id="1124835"/>
    <lineage>
        <taxon>Bacteria</taxon>
        <taxon>Pseudomonadati</taxon>
        <taxon>Bacteroidota</taxon>
        <taxon>Flavobacteriia</taxon>
        <taxon>Flavobacteriales</taxon>
        <taxon>Weeksellaceae</taxon>
        <taxon>Chryseobacterium group</taxon>
        <taxon>Chryseobacterium</taxon>
    </lineage>
</organism>
<feature type="domain" description="TonB C-terminal" evidence="2">
    <location>
        <begin position="80"/>
        <end position="135"/>
    </location>
</feature>
<evidence type="ECO:0000313" key="4">
    <source>
        <dbReference type="EMBL" id="STD11970.1"/>
    </source>
</evidence>
<evidence type="ECO:0000256" key="1">
    <source>
        <dbReference type="SAM" id="SignalP"/>
    </source>
</evidence>
<dbReference type="EMBL" id="UFVQ01000003">
    <property type="protein sequence ID" value="STD11970.1"/>
    <property type="molecule type" value="Genomic_DNA"/>
</dbReference>
<accession>A0A1M6ZJA0</accession>
<dbReference type="Gene3D" id="3.30.1150.10">
    <property type="match status" value="1"/>
</dbReference>
<dbReference type="AlphaFoldDB" id="A0A1M6ZJA0"/>
<accession>A0A376EN43</accession>
<dbReference type="Proteomes" id="UP000255224">
    <property type="component" value="Unassembled WGS sequence"/>
</dbReference>
<dbReference type="EMBL" id="CP033920">
    <property type="protein sequence ID" value="AZA47791.1"/>
    <property type="molecule type" value="Genomic_DNA"/>
</dbReference>
<dbReference type="Proteomes" id="UP000273270">
    <property type="component" value="Chromosome"/>
</dbReference>
<evidence type="ECO:0000259" key="2">
    <source>
        <dbReference type="Pfam" id="PF03544"/>
    </source>
</evidence>
<dbReference type="Pfam" id="PF03544">
    <property type="entry name" value="TonB_C"/>
    <property type="match status" value="1"/>
</dbReference>
<reference evidence="6" key="2">
    <citation type="submission" date="2018-11" db="EMBL/GenBank/DDBJ databases">
        <title>Proposal to divide the Flavobacteriaceae and reorganize its genera based on Amino Acid Identity values calculated from whole genome sequences.</title>
        <authorList>
            <person name="Nicholson A.C."/>
            <person name="Gulvik C.A."/>
            <person name="Whitney A.M."/>
            <person name="Humrighouse B.W."/>
            <person name="Bell M."/>
            <person name="Holmes B."/>
            <person name="Steigerwalt A.G."/>
            <person name="Villarma A."/>
            <person name="Sheth M."/>
            <person name="Batra D."/>
            <person name="Pryor J."/>
            <person name="Bernardet J.-F."/>
            <person name="Hugo C."/>
            <person name="Kampfer P."/>
            <person name="Newman J."/>
            <person name="McQuiston J.R."/>
        </authorList>
    </citation>
    <scope>NUCLEOTIDE SEQUENCE [LARGE SCALE GENOMIC DNA]</scope>
    <source>
        <strain evidence="6">G0188</strain>
    </source>
</reference>
<dbReference type="SUPFAM" id="SSF74653">
    <property type="entry name" value="TolA/TonB C-terminal domain"/>
    <property type="match status" value="1"/>
</dbReference>
<feature type="signal peptide" evidence="1">
    <location>
        <begin position="1"/>
        <end position="20"/>
    </location>
</feature>
<name>A0A1M6ZJA0_CHRCU</name>
<feature type="chain" id="PRO_5044562733" evidence="1">
    <location>
        <begin position="21"/>
        <end position="141"/>
    </location>
</feature>
<dbReference type="GO" id="GO:0055085">
    <property type="term" value="P:transmembrane transport"/>
    <property type="evidence" value="ECO:0007669"/>
    <property type="project" value="InterPro"/>
</dbReference>
<reference evidence="4 5" key="1">
    <citation type="submission" date="2018-06" db="EMBL/GenBank/DDBJ databases">
        <authorList>
            <consortium name="Pathogen Informatics"/>
            <person name="Doyle S."/>
        </authorList>
    </citation>
    <scope>NUCLEOTIDE SEQUENCE [LARGE SCALE GENOMIC DNA]</scope>
    <source>
        <strain evidence="4 5">NCTC13533</strain>
    </source>
</reference>
<evidence type="ECO:0000313" key="6">
    <source>
        <dbReference type="Proteomes" id="UP000273270"/>
    </source>
</evidence>
<dbReference type="STRING" id="297244.SAMN05421639_103645"/>
<evidence type="ECO:0000313" key="5">
    <source>
        <dbReference type="Proteomes" id="UP000255224"/>
    </source>
</evidence>